<name>Q30Z07_OLEA2</name>
<evidence type="ECO:0000313" key="1">
    <source>
        <dbReference type="EMBL" id="ABB39089.1"/>
    </source>
</evidence>
<organism evidence="1 2">
    <name type="scientific">Oleidesulfovibrio alaskensis (strain ATCC BAA-1058 / DSM 17464 / G20)</name>
    <name type="common">Desulfovibrio alaskensis</name>
    <dbReference type="NCBI Taxonomy" id="207559"/>
    <lineage>
        <taxon>Bacteria</taxon>
        <taxon>Pseudomonadati</taxon>
        <taxon>Thermodesulfobacteriota</taxon>
        <taxon>Desulfovibrionia</taxon>
        <taxon>Desulfovibrionales</taxon>
        <taxon>Desulfovibrionaceae</taxon>
        <taxon>Oleidesulfovibrio</taxon>
    </lineage>
</organism>
<dbReference type="RefSeq" id="WP_011368172.1">
    <property type="nucleotide sequence ID" value="NC_007519.1"/>
</dbReference>
<dbReference type="HOGENOM" id="CLU_180629_0_0_7"/>
<gene>
    <name evidence="1" type="ordered locus">Dde_2292</name>
</gene>
<dbReference type="STRING" id="207559.Dde_2292"/>
<protein>
    <submittedName>
        <fullName evidence="1">Uncharacterized protein</fullName>
    </submittedName>
</protein>
<sequence>MLEFSYLEKLEEYMKSGRMAEDFEYSPEERRYEILEFLERFMDVAELADKTATKLIFKNSQLGAFFEDNAQK</sequence>
<evidence type="ECO:0000313" key="2">
    <source>
        <dbReference type="Proteomes" id="UP000002710"/>
    </source>
</evidence>
<keyword evidence="2" id="KW-1185">Reference proteome</keyword>
<dbReference type="eggNOG" id="ENOG5033IIK">
    <property type="taxonomic scope" value="Bacteria"/>
</dbReference>
<proteinExistence type="predicted"/>
<dbReference type="KEGG" id="dde:Dde_2292"/>
<accession>Q30Z07</accession>
<dbReference type="Proteomes" id="UP000002710">
    <property type="component" value="Chromosome"/>
</dbReference>
<dbReference type="EMBL" id="CP000112">
    <property type="protein sequence ID" value="ABB39089.1"/>
    <property type="molecule type" value="Genomic_DNA"/>
</dbReference>
<reference evidence="1 2" key="1">
    <citation type="journal article" date="2011" name="J. Bacteriol.">
        <title>Complete genome sequence and updated annotation of Desulfovibrio alaskensis G20.</title>
        <authorList>
            <person name="Hauser L.J."/>
            <person name="Land M.L."/>
            <person name="Brown S.D."/>
            <person name="Larimer F."/>
            <person name="Keller K.L."/>
            <person name="Rapp-Giles B.J."/>
            <person name="Price M.N."/>
            <person name="Lin M."/>
            <person name="Bruce D.C."/>
            <person name="Detter J.C."/>
            <person name="Tapia R."/>
            <person name="Han C.S."/>
            <person name="Goodwin L.A."/>
            <person name="Cheng J.F."/>
            <person name="Pitluck S."/>
            <person name="Copeland A."/>
            <person name="Lucas S."/>
            <person name="Nolan M."/>
            <person name="Lapidus A.L."/>
            <person name="Palumbo A.V."/>
            <person name="Wall J.D."/>
        </authorList>
    </citation>
    <scope>NUCLEOTIDE SEQUENCE [LARGE SCALE GENOMIC DNA]</scope>
    <source>
        <strain evidence="2">ATCC BAA 1058 / DSM 17464 / G20</strain>
    </source>
</reference>
<dbReference type="AlphaFoldDB" id="Q30Z07"/>